<dbReference type="CDD" id="cd04765">
    <property type="entry name" value="HTH_MlrA-like_sg2"/>
    <property type="match status" value="1"/>
</dbReference>
<dbReference type="PANTHER" id="PTHR30204:SF15">
    <property type="entry name" value="BLL5018 PROTEIN"/>
    <property type="match status" value="1"/>
</dbReference>
<keyword evidence="5" id="KW-1185">Reference proteome</keyword>
<dbReference type="Gene3D" id="1.10.1660.10">
    <property type="match status" value="1"/>
</dbReference>
<dbReference type="PANTHER" id="PTHR30204">
    <property type="entry name" value="REDOX-CYCLING DRUG-SENSING TRANSCRIPTIONAL ACTIVATOR SOXR"/>
    <property type="match status" value="1"/>
</dbReference>
<organism evidence="4 5">
    <name type="scientific">Kaistia terrae</name>
    <dbReference type="NCBI Taxonomy" id="537017"/>
    <lineage>
        <taxon>Bacteria</taxon>
        <taxon>Pseudomonadati</taxon>
        <taxon>Pseudomonadota</taxon>
        <taxon>Alphaproteobacteria</taxon>
        <taxon>Hyphomicrobiales</taxon>
        <taxon>Kaistiaceae</taxon>
        <taxon>Kaistia</taxon>
    </lineage>
</organism>
<dbReference type="Pfam" id="PF13411">
    <property type="entry name" value="MerR_1"/>
    <property type="match status" value="1"/>
</dbReference>
<feature type="compositionally biased region" description="Polar residues" evidence="2">
    <location>
        <begin position="203"/>
        <end position="213"/>
    </location>
</feature>
<comment type="caution">
    <text evidence="4">The sequence shown here is derived from an EMBL/GenBank/DDBJ whole genome shotgun (WGS) entry which is preliminary data.</text>
</comment>
<evidence type="ECO:0000313" key="5">
    <source>
        <dbReference type="Proteomes" id="UP001596150"/>
    </source>
</evidence>
<dbReference type="PROSITE" id="PS50937">
    <property type="entry name" value="HTH_MERR_2"/>
    <property type="match status" value="1"/>
</dbReference>
<accession>A0ABW0PTI4</accession>
<evidence type="ECO:0000256" key="2">
    <source>
        <dbReference type="SAM" id="MobiDB-lite"/>
    </source>
</evidence>
<protein>
    <submittedName>
        <fullName evidence="4">MerR family transcriptional regulator</fullName>
    </submittedName>
</protein>
<dbReference type="SMART" id="SM00422">
    <property type="entry name" value="HTH_MERR"/>
    <property type="match status" value="1"/>
</dbReference>
<dbReference type="InterPro" id="IPR009061">
    <property type="entry name" value="DNA-bd_dom_put_sf"/>
</dbReference>
<gene>
    <name evidence="4" type="ORF">ACFPP9_06640</name>
</gene>
<feature type="compositionally biased region" description="Acidic residues" evidence="2">
    <location>
        <begin position="100"/>
        <end position="132"/>
    </location>
</feature>
<sequence>MSKGPDAFRTISEVAEELDLPQHVLRFWETRFTQIKPMKRGGGRRYYRPDDVELLRGIRRLLYGEGYTIKGVQRILKEQGPRHVIVAGQGIGLDPAPEGGEPDDYGDDTAQDMDFETASEPDDFDVDSDEVDSGGRREPQFGTRAEPSLDRHPVAPSVHVSGERQSPPVHSRIPTAPPDLPSSAEDYLPPLVSESPMPPERSGAQSRQPSQYAPQPAPDRRDTHYAPSRAQGGQGGYDQPDSEAAAPASRPAERHAQPPAGLGHGDRERLQSTLMELLECKRILDNVR</sequence>
<feature type="region of interest" description="Disordered" evidence="2">
    <location>
        <begin position="89"/>
        <end position="269"/>
    </location>
</feature>
<feature type="domain" description="HTH merR-type" evidence="3">
    <location>
        <begin position="10"/>
        <end position="78"/>
    </location>
</feature>
<dbReference type="Proteomes" id="UP001596150">
    <property type="component" value="Unassembled WGS sequence"/>
</dbReference>
<evidence type="ECO:0000256" key="1">
    <source>
        <dbReference type="ARBA" id="ARBA00023125"/>
    </source>
</evidence>
<dbReference type="InterPro" id="IPR047057">
    <property type="entry name" value="MerR_fam"/>
</dbReference>
<dbReference type="InterPro" id="IPR000551">
    <property type="entry name" value="MerR-type_HTH_dom"/>
</dbReference>
<reference evidence="5" key="1">
    <citation type="journal article" date="2019" name="Int. J. Syst. Evol. Microbiol.">
        <title>The Global Catalogue of Microorganisms (GCM) 10K type strain sequencing project: providing services to taxonomists for standard genome sequencing and annotation.</title>
        <authorList>
            <consortium name="The Broad Institute Genomics Platform"/>
            <consortium name="The Broad Institute Genome Sequencing Center for Infectious Disease"/>
            <person name="Wu L."/>
            <person name="Ma J."/>
        </authorList>
    </citation>
    <scope>NUCLEOTIDE SEQUENCE [LARGE SCALE GENOMIC DNA]</scope>
    <source>
        <strain evidence="5">KACC 12633</strain>
    </source>
</reference>
<name>A0ABW0PTI4_9HYPH</name>
<dbReference type="SUPFAM" id="SSF46955">
    <property type="entry name" value="Putative DNA-binding domain"/>
    <property type="match status" value="1"/>
</dbReference>
<proteinExistence type="predicted"/>
<dbReference type="RefSeq" id="WP_266342307.1">
    <property type="nucleotide sequence ID" value="NZ_JAPKNH010000001.1"/>
</dbReference>
<dbReference type="EMBL" id="JBHSML010000003">
    <property type="protein sequence ID" value="MFC5515441.1"/>
    <property type="molecule type" value="Genomic_DNA"/>
</dbReference>
<keyword evidence="1" id="KW-0238">DNA-binding</keyword>
<evidence type="ECO:0000259" key="3">
    <source>
        <dbReference type="PROSITE" id="PS50937"/>
    </source>
</evidence>
<evidence type="ECO:0000313" key="4">
    <source>
        <dbReference type="EMBL" id="MFC5515441.1"/>
    </source>
</evidence>